<dbReference type="RefSeq" id="WP_242286214.1">
    <property type="nucleotide sequence ID" value="NZ_JAKKSL010000002.1"/>
</dbReference>
<sequence length="269" mass="30571">MAILRVEKSNSAYTQENTTTLTLYSSFLGKRENITIYHSKHLSNNTPIIVLLHGVYGAHWVWMELGGAHLVYEQLKQQGLNDFVLVMPSDGSLWEGSGYLPLTQHGDFERFWIVEDVINGVIENIDGLSRQSNVYICGLSMGGYGALRLGAKYPEKFKGISAHSSVTSLDDLQTFIENPITDYQCDFEQEAELNFWFDKNAKSLPPIRFDCGESDDLFQSNLLLCESLDSLGVNYKFEALTGSHEWPYWHNNLAKTLWFFDQIETTNSN</sequence>
<dbReference type="Proteomes" id="UP001139646">
    <property type="component" value="Unassembled WGS sequence"/>
</dbReference>
<proteinExistence type="predicted"/>
<dbReference type="PANTHER" id="PTHR48098:SF1">
    <property type="entry name" value="DIACYLGLYCEROL ACYLTRANSFERASE_MYCOLYLTRANSFERASE AG85A"/>
    <property type="match status" value="1"/>
</dbReference>
<name>A0ABS9X106_9GAMM</name>
<gene>
    <name evidence="1" type="ORF">L3081_11380</name>
</gene>
<evidence type="ECO:0000313" key="2">
    <source>
        <dbReference type="Proteomes" id="UP001139646"/>
    </source>
</evidence>
<dbReference type="InterPro" id="IPR029058">
    <property type="entry name" value="AB_hydrolase_fold"/>
</dbReference>
<keyword evidence="2" id="KW-1185">Reference proteome</keyword>
<dbReference type="SUPFAM" id="SSF53474">
    <property type="entry name" value="alpha/beta-Hydrolases"/>
    <property type="match status" value="1"/>
</dbReference>
<dbReference type="Gene3D" id="3.40.50.1820">
    <property type="entry name" value="alpha/beta hydrolase"/>
    <property type="match status" value="1"/>
</dbReference>
<dbReference type="InterPro" id="IPR050583">
    <property type="entry name" value="Mycobacterial_A85_antigen"/>
</dbReference>
<reference evidence="1" key="1">
    <citation type="submission" date="2022-01" db="EMBL/GenBank/DDBJ databases">
        <title>Colwellia maritima, isolated from seawater.</title>
        <authorList>
            <person name="Kristyanto S."/>
            <person name="Jung J."/>
            <person name="Jeon C.O."/>
        </authorList>
    </citation>
    <scope>NUCLEOTIDE SEQUENCE</scope>
    <source>
        <strain evidence="1">MSW7</strain>
    </source>
</reference>
<dbReference type="Pfam" id="PF00756">
    <property type="entry name" value="Esterase"/>
    <property type="match status" value="1"/>
</dbReference>
<dbReference type="PANTHER" id="PTHR48098">
    <property type="entry name" value="ENTEROCHELIN ESTERASE-RELATED"/>
    <property type="match status" value="1"/>
</dbReference>
<dbReference type="InterPro" id="IPR000801">
    <property type="entry name" value="Esterase-like"/>
</dbReference>
<comment type="caution">
    <text evidence="1">The sequence shown here is derived from an EMBL/GenBank/DDBJ whole genome shotgun (WGS) entry which is preliminary data.</text>
</comment>
<dbReference type="EMBL" id="JAKKSL010000002">
    <property type="protein sequence ID" value="MCI2283894.1"/>
    <property type="molecule type" value="Genomic_DNA"/>
</dbReference>
<accession>A0ABS9X106</accession>
<protein>
    <submittedName>
        <fullName evidence="1">ATPase</fullName>
    </submittedName>
</protein>
<organism evidence="1 2">
    <name type="scientific">Colwellia maritima</name>
    <dbReference type="NCBI Taxonomy" id="2912588"/>
    <lineage>
        <taxon>Bacteria</taxon>
        <taxon>Pseudomonadati</taxon>
        <taxon>Pseudomonadota</taxon>
        <taxon>Gammaproteobacteria</taxon>
        <taxon>Alteromonadales</taxon>
        <taxon>Colwelliaceae</taxon>
        <taxon>Colwellia</taxon>
    </lineage>
</organism>
<evidence type="ECO:0000313" key="1">
    <source>
        <dbReference type="EMBL" id="MCI2283894.1"/>
    </source>
</evidence>